<name>I0V5V6_9PSEU</name>
<organism evidence="1 2">
    <name type="scientific">Saccharomonospora xinjiangensis XJ-54</name>
    <dbReference type="NCBI Taxonomy" id="882086"/>
    <lineage>
        <taxon>Bacteria</taxon>
        <taxon>Bacillati</taxon>
        <taxon>Actinomycetota</taxon>
        <taxon>Actinomycetes</taxon>
        <taxon>Pseudonocardiales</taxon>
        <taxon>Pseudonocardiaceae</taxon>
        <taxon>Saccharomonospora</taxon>
    </lineage>
</organism>
<evidence type="ECO:0000313" key="2">
    <source>
        <dbReference type="Proteomes" id="UP000004691"/>
    </source>
</evidence>
<proteinExistence type="predicted"/>
<evidence type="ECO:0008006" key="3">
    <source>
        <dbReference type="Google" id="ProtNLM"/>
    </source>
</evidence>
<dbReference type="eggNOG" id="ENOG50338NK">
    <property type="taxonomic scope" value="Bacteria"/>
</dbReference>
<protein>
    <recommendedName>
        <fullName evidence="3">DUF1877 family protein</fullName>
    </recommendedName>
</protein>
<dbReference type="OrthoDB" id="3537879at2"/>
<sequence>MGVTYDYFRAPDVEAASRALDSPRDSSMADFDAVAAKWVDPAVVLGKLVALIRDEPWNVDLAPLELCGDGAATEERLVCGLGQDLRDTLAGVDDNRTSELARGWAAVEELATVSDPVGDLVVDLIGLARRARAARDHLYVLMSL</sequence>
<dbReference type="EMBL" id="JH636049">
    <property type="protein sequence ID" value="EID55509.1"/>
    <property type="molecule type" value="Genomic_DNA"/>
</dbReference>
<dbReference type="STRING" id="882086.SacxiDRAFT_3305"/>
<evidence type="ECO:0000313" key="1">
    <source>
        <dbReference type="EMBL" id="EID55509.1"/>
    </source>
</evidence>
<reference evidence="1 2" key="1">
    <citation type="submission" date="2012-01" db="EMBL/GenBank/DDBJ databases">
        <title>Improved High-Quality Draft sequence of Saccharomonospora xinjiangensis XJ-54.</title>
        <authorList>
            <consortium name="US DOE Joint Genome Institute"/>
            <person name="Lucas S."/>
            <person name="Han J."/>
            <person name="Lapidus A."/>
            <person name="Cheng J.-F."/>
            <person name="Goodwin L."/>
            <person name="Pitluck S."/>
            <person name="Peters L."/>
            <person name="Mikhailova N."/>
            <person name="Teshima H."/>
            <person name="Detter J.C."/>
            <person name="Han C."/>
            <person name="Tapia R."/>
            <person name="Land M."/>
            <person name="Hauser L."/>
            <person name="Kyrpides N."/>
            <person name="Ivanova N."/>
            <person name="Pagani I."/>
            <person name="Brambilla E.-M."/>
            <person name="Klenk H.-P."/>
            <person name="Woyke T."/>
        </authorList>
    </citation>
    <scope>NUCLEOTIDE SEQUENCE [LARGE SCALE GENOMIC DNA]</scope>
    <source>
        <strain evidence="1 2">XJ-54</strain>
    </source>
</reference>
<dbReference type="Proteomes" id="UP000004691">
    <property type="component" value="Unassembled WGS sequence"/>
</dbReference>
<accession>I0V5V6</accession>
<gene>
    <name evidence="1" type="ORF">SacxiDRAFT_3305</name>
</gene>
<dbReference type="HOGENOM" id="CLU_131457_2_0_11"/>
<keyword evidence="2" id="KW-1185">Reference proteome</keyword>
<dbReference type="RefSeq" id="WP_006239683.1">
    <property type="nucleotide sequence ID" value="NZ_JH636049.1"/>
</dbReference>
<dbReference type="AlphaFoldDB" id="I0V5V6"/>